<feature type="domain" description="Methyltransferase" evidence="2">
    <location>
        <begin position="51"/>
        <end position="127"/>
    </location>
</feature>
<dbReference type="PANTHER" id="PTHR43861:SF6">
    <property type="entry name" value="METHYLTRANSFERASE TYPE 11"/>
    <property type="match status" value="1"/>
</dbReference>
<reference evidence="3 4" key="1">
    <citation type="journal article" date="2017" name="Int. J. Syst. Evol. Microbiol.">
        <title>Desulfovibrio senegalensis sp. nov., a mesophilic sulfate reducer isolated from marine sediment.</title>
        <authorList>
            <person name="Thioye A."/>
            <person name="Gam Z.B.A."/>
            <person name="Mbengue M."/>
            <person name="Cayol J.L."/>
            <person name="Joseph-Bartoli M."/>
            <person name="Toure-Kane C."/>
            <person name="Labat M."/>
        </authorList>
    </citation>
    <scope>NUCLEOTIDE SEQUENCE [LARGE SCALE GENOMIC DNA]</scope>
    <source>
        <strain evidence="3 4">DSM 101509</strain>
    </source>
</reference>
<accession>A0A6N6N2X8</accession>
<dbReference type="RefSeq" id="WP_151151139.1">
    <property type="nucleotide sequence ID" value="NZ_WAIE01000004.1"/>
</dbReference>
<dbReference type="Gene3D" id="3.40.50.150">
    <property type="entry name" value="Vaccinia Virus protein VP39"/>
    <property type="match status" value="1"/>
</dbReference>
<protein>
    <submittedName>
        <fullName evidence="3">Class I SAM-dependent methyltransferase</fullName>
    </submittedName>
</protein>
<evidence type="ECO:0000313" key="4">
    <source>
        <dbReference type="Proteomes" id="UP000438699"/>
    </source>
</evidence>
<dbReference type="SUPFAM" id="SSF53335">
    <property type="entry name" value="S-adenosyl-L-methionine-dependent methyltransferases"/>
    <property type="match status" value="1"/>
</dbReference>
<dbReference type="InterPro" id="IPR029063">
    <property type="entry name" value="SAM-dependent_MTases_sf"/>
</dbReference>
<evidence type="ECO:0000313" key="3">
    <source>
        <dbReference type="EMBL" id="KAB1441396.1"/>
    </source>
</evidence>
<dbReference type="EMBL" id="WAIE01000004">
    <property type="protein sequence ID" value="KAB1441396.1"/>
    <property type="molecule type" value="Genomic_DNA"/>
</dbReference>
<dbReference type="GO" id="GO:0008168">
    <property type="term" value="F:methyltransferase activity"/>
    <property type="evidence" value="ECO:0007669"/>
    <property type="project" value="UniProtKB-KW"/>
</dbReference>
<dbReference type="AlphaFoldDB" id="A0A6N6N2X8"/>
<gene>
    <name evidence="3" type="ORF">F8A88_10640</name>
</gene>
<evidence type="ECO:0000256" key="1">
    <source>
        <dbReference type="ARBA" id="ARBA00022679"/>
    </source>
</evidence>
<dbReference type="Proteomes" id="UP000438699">
    <property type="component" value="Unassembled WGS sequence"/>
</dbReference>
<dbReference type="CDD" id="cd02440">
    <property type="entry name" value="AdoMet_MTases"/>
    <property type="match status" value="1"/>
</dbReference>
<evidence type="ECO:0000259" key="2">
    <source>
        <dbReference type="Pfam" id="PF13649"/>
    </source>
</evidence>
<dbReference type="InterPro" id="IPR041698">
    <property type="entry name" value="Methyltransf_25"/>
</dbReference>
<proteinExistence type="predicted"/>
<comment type="caution">
    <text evidence="3">The sequence shown here is derived from an EMBL/GenBank/DDBJ whole genome shotgun (WGS) entry which is preliminary data.</text>
</comment>
<keyword evidence="1 3" id="KW-0808">Transferase</keyword>
<dbReference type="Pfam" id="PF13649">
    <property type="entry name" value="Methyltransf_25"/>
    <property type="match status" value="1"/>
</dbReference>
<sequence length="195" mass="22166">MGKEQLSHFYDNLFTNGGAEQAYHKHYQNCFYYPAWIAAMDLLRQICPQSILELGCGPGQFAAMIHDHLNPTPDYLGLDFSAKGIEISRNNCPKLSFEIVDIVKDAIPTKDFDCVVCLETLEHIHADLTVLKKLPLGIPLIFSVPNFNSASHVRWFTDEQAIRKRYEGLVEFKDIKTIQIGTHTNLLFIVKGIRI</sequence>
<keyword evidence="3" id="KW-0489">Methyltransferase</keyword>
<dbReference type="OrthoDB" id="9795085at2"/>
<name>A0A6N6N2X8_9BACT</name>
<keyword evidence="4" id="KW-1185">Reference proteome</keyword>
<organism evidence="3 4">
    <name type="scientific">Pseudodesulfovibrio senegalensis</name>
    <dbReference type="NCBI Taxonomy" id="1721087"/>
    <lineage>
        <taxon>Bacteria</taxon>
        <taxon>Pseudomonadati</taxon>
        <taxon>Thermodesulfobacteriota</taxon>
        <taxon>Desulfovibrionia</taxon>
        <taxon>Desulfovibrionales</taxon>
        <taxon>Desulfovibrionaceae</taxon>
    </lineage>
</organism>
<dbReference type="PANTHER" id="PTHR43861">
    <property type="entry name" value="TRANS-ACONITATE 2-METHYLTRANSFERASE-RELATED"/>
    <property type="match status" value="1"/>
</dbReference>
<dbReference type="GO" id="GO:0032259">
    <property type="term" value="P:methylation"/>
    <property type="evidence" value="ECO:0007669"/>
    <property type="project" value="UniProtKB-KW"/>
</dbReference>